<evidence type="ECO:0000256" key="5">
    <source>
        <dbReference type="ARBA" id="ARBA00023242"/>
    </source>
</evidence>
<dbReference type="EMBL" id="JAVYJV010000019">
    <property type="protein sequence ID" value="KAK4344889.1"/>
    <property type="molecule type" value="Genomic_DNA"/>
</dbReference>
<reference evidence="8" key="1">
    <citation type="submission" date="2023-12" db="EMBL/GenBank/DDBJ databases">
        <title>Genome assembly of Anisodus tanguticus.</title>
        <authorList>
            <person name="Wang Y.-J."/>
        </authorList>
    </citation>
    <scope>NUCLEOTIDE SEQUENCE</scope>
    <source>
        <strain evidence="8">KB-2021</strain>
        <tissue evidence="8">Leaf</tissue>
    </source>
</reference>
<dbReference type="InterPro" id="IPR031066">
    <property type="entry name" value="bHLH_ALC-like_plant"/>
</dbReference>
<keyword evidence="5" id="KW-0539">Nucleus</keyword>
<dbReference type="AlphaFoldDB" id="A0AAE1V175"/>
<evidence type="ECO:0000256" key="3">
    <source>
        <dbReference type="ARBA" id="ARBA00023125"/>
    </source>
</evidence>
<dbReference type="PANTHER" id="PTHR45855">
    <property type="entry name" value="TRANSCRIPTION FACTOR PIF1-RELATED"/>
    <property type="match status" value="1"/>
</dbReference>
<evidence type="ECO:0000313" key="8">
    <source>
        <dbReference type="EMBL" id="KAK4344889.1"/>
    </source>
</evidence>
<dbReference type="Pfam" id="PF00010">
    <property type="entry name" value="HLH"/>
    <property type="match status" value="1"/>
</dbReference>
<feature type="domain" description="BHLH" evidence="7">
    <location>
        <begin position="245"/>
        <end position="294"/>
    </location>
</feature>
<gene>
    <name evidence="8" type="ORF">RND71_035065</name>
</gene>
<keyword evidence="9" id="KW-1185">Reference proteome</keyword>
<dbReference type="SMART" id="SM00353">
    <property type="entry name" value="HLH"/>
    <property type="match status" value="1"/>
</dbReference>
<dbReference type="SUPFAM" id="SSF47459">
    <property type="entry name" value="HLH, helix-loop-helix DNA-binding domain"/>
    <property type="match status" value="1"/>
</dbReference>
<dbReference type="GO" id="GO:0005634">
    <property type="term" value="C:nucleus"/>
    <property type="evidence" value="ECO:0007669"/>
    <property type="project" value="UniProtKB-SubCell"/>
</dbReference>
<feature type="compositionally biased region" description="Basic and acidic residues" evidence="6">
    <location>
        <begin position="211"/>
        <end position="223"/>
    </location>
</feature>
<name>A0AAE1V175_9SOLA</name>
<dbReference type="CDD" id="cd11445">
    <property type="entry name" value="bHLH_AtPIF_like"/>
    <property type="match status" value="1"/>
</dbReference>
<sequence length="412" mass="45162">MDYEVAELTWENGQLAMHGLGPPRVPNKPLLGSTWDSKPHADGTLESIVNQATGIPLRQPKSAVDGGEDRGGDLVRWFDNCLADTALVPTNSINTRNSHQQEPPSTHLPGITSKCVVSRSTRVASCSGAVNRTDGEMERARVRAAAYEEIPKNFEITESFGNGEVKELIRSLYHGDSMADGSVSWRDTVGTGDRDLGAERLTSTSMGSPERTSKHGRSDQREAGDEDEDEKKGSKISSFSTKRSRAAATHNQSERKRRDKINQRMKTLQKLVPTSSKTDKASMLDEVIEYLKQLKGQVEAMSRMNHVNMMLPNMALQQQQQAFQMSMMGMGGMGMQCLPNNITAMPSVPHSTTASFMPITAASAASLVPPDPLASFHLASQSQPMTVESYSRMAALYQQQYLQSHANLGFKN</sequence>
<feature type="region of interest" description="Disordered" evidence="6">
    <location>
        <begin position="179"/>
        <end position="266"/>
    </location>
</feature>
<protein>
    <recommendedName>
        <fullName evidence="7">BHLH domain-containing protein</fullName>
    </recommendedName>
</protein>
<accession>A0AAE1V175</accession>
<organism evidence="8 9">
    <name type="scientific">Anisodus tanguticus</name>
    <dbReference type="NCBI Taxonomy" id="243964"/>
    <lineage>
        <taxon>Eukaryota</taxon>
        <taxon>Viridiplantae</taxon>
        <taxon>Streptophyta</taxon>
        <taxon>Embryophyta</taxon>
        <taxon>Tracheophyta</taxon>
        <taxon>Spermatophyta</taxon>
        <taxon>Magnoliopsida</taxon>
        <taxon>eudicotyledons</taxon>
        <taxon>Gunneridae</taxon>
        <taxon>Pentapetalae</taxon>
        <taxon>asterids</taxon>
        <taxon>lamiids</taxon>
        <taxon>Solanales</taxon>
        <taxon>Solanaceae</taxon>
        <taxon>Solanoideae</taxon>
        <taxon>Hyoscyameae</taxon>
        <taxon>Anisodus</taxon>
    </lineage>
</organism>
<evidence type="ECO:0000313" key="9">
    <source>
        <dbReference type="Proteomes" id="UP001291623"/>
    </source>
</evidence>
<dbReference type="PROSITE" id="PS50888">
    <property type="entry name" value="BHLH"/>
    <property type="match status" value="1"/>
</dbReference>
<dbReference type="InterPro" id="IPR011598">
    <property type="entry name" value="bHLH_dom"/>
</dbReference>
<comment type="subcellular location">
    <subcellularLocation>
        <location evidence="1">Nucleus</location>
    </subcellularLocation>
</comment>
<feature type="compositionally biased region" description="Basic and acidic residues" evidence="6">
    <location>
        <begin position="252"/>
        <end position="262"/>
    </location>
</feature>
<evidence type="ECO:0000256" key="4">
    <source>
        <dbReference type="ARBA" id="ARBA00023163"/>
    </source>
</evidence>
<dbReference type="PANTHER" id="PTHR45855:SF23">
    <property type="entry name" value="TRANSCRIPTION FACTOR MEE8-RELATED"/>
    <property type="match status" value="1"/>
</dbReference>
<evidence type="ECO:0000259" key="7">
    <source>
        <dbReference type="PROSITE" id="PS50888"/>
    </source>
</evidence>
<evidence type="ECO:0000256" key="1">
    <source>
        <dbReference type="ARBA" id="ARBA00004123"/>
    </source>
</evidence>
<evidence type="ECO:0000256" key="6">
    <source>
        <dbReference type="SAM" id="MobiDB-lite"/>
    </source>
</evidence>
<dbReference type="GO" id="GO:0046983">
    <property type="term" value="F:protein dimerization activity"/>
    <property type="evidence" value="ECO:0007669"/>
    <property type="project" value="InterPro"/>
</dbReference>
<dbReference type="InterPro" id="IPR036638">
    <property type="entry name" value="HLH_DNA-bd_sf"/>
</dbReference>
<dbReference type="Proteomes" id="UP001291623">
    <property type="component" value="Unassembled WGS sequence"/>
</dbReference>
<dbReference type="GO" id="GO:0003677">
    <property type="term" value="F:DNA binding"/>
    <property type="evidence" value="ECO:0007669"/>
    <property type="project" value="UniProtKB-KW"/>
</dbReference>
<keyword evidence="4" id="KW-0804">Transcription</keyword>
<evidence type="ECO:0000256" key="2">
    <source>
        <dbReference type="ARBA" id="ARBA00023015"/>
    </source>
</evidence>
<proteinExistence type="predicted"/>
<keyword evidence="3" id="KW-0238">DNA-binding</keyword>
<keyword evidence="2" id="KW-0805">Transcription regulation</keyword>
<dbReference type="InterPro" id="IPR047265">
    <property type="entry name" value="PIF1-like_bHLH"/>
</dbReference>
<dbReference type="Gene3D" id="4.10.280.10">
    <property type="entry name" value="Helix-loop-helix DNA-binding domain"/>
    <property type="match status" value="1"/>
</dbReference>
<comment type="caution">
    <text evidence="8">The sequence shown here is derived from an EMBL/GenBank/DDBJ whole genome shotgun (WGS) entry which is preliminary data.</text>
</comment>